<dbReference type="OrthoDB" id="882541at2"/>
<dbReference type="Proteomes" id="UP000199643">
    <property type="component" value="Unassembled WGS sequence"/>
</dbReference>
<keyword evidence="1" id="KW-1133">Transmembrane helix</keyword>
<dbReference type="AlphaFoldDB" id="A0A1G7S8Y9"/>
<name>A0A1G7S8Y9_9SPHI</name>
<accession>A0A1G7S8Y9</accession>
<evidence type="ECO:0000313" key="2">
    <source>
        <dbReference type="EMBL" id="SDG18640.1"/>
    </source>
</evidence>
<dbReference type="STRING" id="405671.SAMN05421827_10461"/>
<proteinExistence type="predicted"/>
<organism evidence="2 3">
    <name type="scientific">Pedobacter terrae</name>
    <dbReference type="NCBI Taxonomy" id="405671"/>
    <lineage>
        <taxon>Bacteria</taxon>
        <taxon>Pseudomonadati</taxon>
        <taxon>Bacteroidota</taxon>
        <taxon>Sphingobacteriia</taxon>
        <taxon>Sphingobacteriales</taxon>
        <taxon>Sphingobacteriaceae</taxon>
        <taxon>Pedobacter</taxon>
    </lineage>
</organism>
<keyword evidence="1" id="KW-0812">Transmembrane</keyword>
<dbReference type="RefSeq" id="WP_090498114.1">
    <property type="nucleotide sequence ID" value="NZ_FNCH01000004.1"/>
</dbReference>
<protein>
    <submittedName>
        <fullName evidence="2">Uncharacterized protein</fullName>
    </submittedName>
</protein>
<evidence type="ECO:0000256" key="1">
    <source>
        <dbReference type="SAM" id="Phobius"/>
    </source>
</evidence>
<feature type="transmembrane region" description="Helical" evidence="1">
    <location>
        <begin position="12"/>
        <end position="32"/>
    </location>
</feature>
<sequence>MREKINDFLTIAVIITIAVLFLLFFLPFIMISKINYYFEKKKTDKLYTDYLLKIDGHKFFCYNNKKHAQEFIENQIIPTLPKDVKIIFLDGRTPRSEYTKSFASKILYRIQNQVGFPYLLRVQEGIVLEKSINNELYNSLNQGHDTEPLYEAINKFYQ</sequence>
<keyword evidence="1" id="KW-0472">Membrane</keyword>
<evidence type="ECO:0000313" key="3">
    <source>
        <dbReference type="Proteomes" id="UP000199643"/>
    </source>
</evidence>
<reference evidence="3" key="1">
    <citation type="submission" date="2016-10" db="EMBL/GenBank/DDBJ databases">
        <authorList>
            <person name="Varghese N."/>
            <person name="Submissions S."/>
        </authorList>
    </citation>
    <scope>NUCLEOTIDE SEQUENCE [LARGE SCALE GENOMIC DNA]</scope>
    <source>
        <strain evidence="3">DSM 17933</strain>
    </source>
</reference>
<keyword evidence="3" id="KW-1185">Reference proteome</keyword>
<dbReference type="EMBL" id="FNCH01000004">
    <property type="protein sequence ID" value="SDG18640.1"/>
    <property type="molecule type" value="Genomic_DNA"/>
</dbReference>
<gene>
    <name evidence="2" type="ORF">SAMN05421827_10461</name>
</gene>